<dbReference type="GO" id="GO:0000287">
    <property type="term" value="F:magnesium ion binding"/>
    <property type="evidence" value="ECO:0007669"/>
    <property type="project" value="UniProtKB-UniRule"/>
</dbReference>
<accession>A0A0X8GZL8</accession>
<dbReference type="SUPFAM" id="SSF56672">
    <property type="entry name" value="DNA/RNA polymerases"/>
    <property type="match status" value="1"/>
</dbReference>
<dbReference type="HAMAP" id="MF_01113">
    <property type="entry name" value="DNApol_IV"/>
    <property type="match status" value="1"/>
</dbReference>
<feature type="domain" description="UmuC" evidence="4">
    <location>
        <begin position="8"/>
        <end position="188"/>
    </location>
</feature>
<feature type="binding site" evidence="3">
    <location>
        <position position="12"/>
    </location>
    <ligand>
        <name>Mg(2+)</name>
        <dbReference type="ChEBI" id="CHEBI:18420"/>
    </ligand>
</feature>
<dbReference type="InterPro" id="IPR043502">
    <property type="entry name" value="DNA/RNA_pol_sf"/>
</dbReference>
<name>A0A0X8GZL8_9FIRM</name>
<dbReference type="InterPro" id="IPR036775">
    <property type="entry name" value="DNA_pol_Y-fam_lit_finger_sf"/>
</dbReference>
<keyword evidence="6" id="KW-1185">Reference proteome</keyword>
<dbReference type="PANTHER" id="PTHR11076:SF33">
    <property type="entry name" value="DNA POLYMERASE KAPPA"/>
    <property type="match status" value="1"/>
</dbReference>
<comment type="subunit">
    <text evidence="3">Monomer.</text>
</comment>
<proteinExistence type="inferred from homology"/>
<comment type="subcellular location">
    <subcellularLocation>
        <location evidence="3">Cytoplasm</location>
    </subcellularLocation>
</comment>
<dbReference type="InterPro" id="IPR050116">
    <property type="entry name" value="DNA_polymerase-Y"/>
</dbReference>
<comment type="catalytic activity">
    <reaction evidence="3">
        <text>DNA(n) + a 2'-deoxyribonucleoside 5'-triphosphate = DNA(n+1) + diphosphate</text>
        <dbReference type="Rhea" id="RHEA:22508"/>
        <dbReference type="Rhea" id="RHEA-COMP:17339"/>
        <dbReference type="Rhea" id="RHEA-COMP:17340"/>
        <dbReference type="ChEBI" id="CHEBI:33019"/>
        <dbReference type="ChEBI" id="CHEBI:61560"/>
        <dbReference type="ChEBI" id="CHEBI:173112"/>
        <dbReference type="EC" id="2.7.7.7"/>
    </reaction>
</comment>
<dbReference type="KEGG" id="erl:AOC36_04900"/>
<keyword evidence="3" id="KW-0460">Magnesium</keyword>
<dbReference type="Gene3D" id="3.30.70.270">
    <property type="match status" value="1"/>
</dbReference>
<dbReference type="Gene3D" id="3.40.1170.60">
    <property type="match status" value="1"/>
</dbReference>
<dbReference type="GO" id="GO:0006261">
    <property type="term" value="P:DNA-templated DNA replication"/>
    <property type="evidence" value="ECO:0007669"/>
    <property type="project" value="UniProtKB-UniRule"/>
</dbReference>
<dbReference type="InterPro" id="IPR043128">
    <property type="entry name" value="Rev_trsase/Diguanyl_cyclase"/>
</dbReference>
<dbReference type="OrthoDB" id="9808813at2"/>
<dbReference type="NCBIfam" id="NF002677">
    <property type="entry name" value="PRK02406.1"/>
    <property type="match status" value="1"/>
</dbReference>
<evidence type="ECO:0000313" key="5">
    <source>
        <dbReference type="EMBL" id="AMC93336.1"/>
    </source>
</evidence>
<comment type="function">
    <text evidence="3">Poorly processive, error-prone DNA polymerase involved in untargeted mutagenesis. Copies undamaged DNA at stalled replication forks, which arise in vivo from mismatched or misaligned primer ends. These misaligned primers can be extended by PolIV. Exhibits no 3'-5' exonuclease (proofreading) activity. May be involved in translesional synthesis, in conjunction with the beta clamp from PolIII.</text>
</comment>
<dbReference type="Proteomes" id="UP000063781">
    <property type="component" value="Chromosome"/>
</dbReference>
<dbReference type="GO" id="GO:0003887">
    <property type="term" value="F:DNA-directed DNA polymerase activity"/>
    <property type="evidence" value="ECO:0007669"/>
    <property type="project" value="UniProtKB-UniRule"/>
</dbReference>
<keyword evidence="3" id="KW-0239">DNA-directed DNA polymerase</keyword>
<dbReference type="PROSITE" id="PS50173">
    <property type="entry name" value="UMUC"/>
    <property type="match status" value="1"/>
</dbReference>
<evidence type="ECO:0000259" key="4">
    <source>
        <dbReference type="PROSITE" id="PS50173"/>
    </source>
</evidence>
<dbReference type="CDD" id="cd03586">
    <property type="entry name" value="PolY_Pol_IV_kappa"/>
    <property type="match status" value="1"/>
</dbReference>
<feature type="binding site" evidence="3">
    <location>
        <position position="106"/>
    </location>
    <ligand>
        <name>Mg(2+)</name>
        <dbReference type="ChEBI" id="CHEBI:18420"/>
    </ligand>
</feature>
<dbReference type="InterPro" id="IPR001126">
    <property type="entry name" value="UmuC"/>
</dbReference>
<dbReference type="RefSeq" id="WP_067632008.1">
    <property type="nucleotide sequence ID" value="NZ_CP013213.1"/>
</dbReference>
<keyword evidence="3" id="KW-0963">Cytoplasm</keyword>
<comment type="cofactor">
    <cofactor evidence="3">
        <name>Mg(2+)</name>
        <dbReference type="ChEBI" id="CHEBI:18420"/>
    </cofactor>
    <text evidence="3">Binds 2 magnesium ions per subunit.</text>
</comment>
<dbReference type="Pfam" id="PF00817">
    <property type="entry name" value="IMS"/>
    <property type="match status" value="1"/>
</dbReference>
<feature type="active site" evidence="3">
    <location>
        <position position="107"/>
    </location>
</feature>
<organism evidence="5 6">
    <name type="scientific">Erysipelothrix larvae</name>
    <dbReference type="NCBI Taxonomy" id="1514105"/>
    <lineage>
        <taxon>Bacteria</taxon>
        <taxon>Bacillati</taxon>
        <taxon>Bacillota</taxon>
        <taxon>Erysipelotrichia</taxon>
        <taxon>Erysipelotrichales</taxon>
        <taxon>Erysipelotrichaceae</taxon>
        <taxon>Erysipelothrix</taxon>
    </lineage>
</organism>
<evidence type="ECO:0000256" key="2">
    <source>
        <dbReference type="ARBA" id="ARBA00022457"/>
    </source>
</evidence>
<keyword evidence="3" id="KW-0234">DNA repair</keyword>
<keyword evidence="3" id="KW-0479">Metal-binding</keyword>
<dbReference type="InterPro" id="IPR024728">
    <property type="entry name" value="PolY_HhH_motif"/>
</dbReference>
<protein>
    <recommendedName>
        <fullName evidence="3">DNA polymerase IV</fullName>
        <shortName evidence="3">Pol IV</shortName>
        <ecNumber evidence="3">2.7.7.7</ecNumber>
    </recommendedName>
</protein>
<dbReference type="PANTHER" id="PTHR11076">
    <property type="entry name" value="DNA REPAIR POLYMERASE UMUC / TRANSFERASE FAMILY MEMBER"/>
    <property type="match status" value="1"/>
</dbReference>
<keyword evidence="3" id="KW-0808">Transferase</keyword>
<dbReference type="SUPFAM" id="SSF100879">
    <property type="entry name" value="Lesion bypass DNA polymerase (Y-family), little finger domain"/>
    <property type="match status" value="1"/>
</dbReference>
<keyword evidence="3" id="KW-0227">DNA damage</keyword>
<keyword evidence="3" id="KW-0235">DNA replication</keyword>
<sequence length="392" mass="43637">MSHHAKVIFHIDINAFFASAHLILDPSLQGKPVVVARDATGSVITTASYEAREYGINSAMPLSRAKQLCKDLVIVEMDFGWYQELSEQFMEIVSTFGSSIQPMSIDECYLDVTESIKRYKRPLDLAVTIQKTVHEKLKLPVSIGVGPNKFLAKMASDMKKPMGITVLRKREVDTMLWPLPIEDMYGIGKKTVPKLKAQGIVTIGDLAHANPDSIRNILGINTENYIDRANGNASSQIEESSVAKSVGQSKTLIPAIHDFDELKTAILHEVVQVERRLKKTGMVGKTVQFSLRLENYKTASRSVTLDRYIDSKNDIFENALMLYDEFEGEGAVTFISVALSNLLPREDVVSQINLFDVTRNLKTDELIGKLNNALKTDVFKKASDVRASGKKL</sequence>
<dbReference type="GO" id="GO:0006281">
    <property type="term" value="P:DNA repair"/>
    <property type="evidence" value="ECO:0007669"/>
    <property type="project" value="UniProtKB-UniRule"/>
</dbReference>
<dbReference type="GO" id="GO:0005829">
    <property type="term" value="C:cytosol"/>
    <property type="evidence" value="ECO:0007669"/>
    <property type="project" value="TreeGrafter"/>
</dbReference>
<comment type="similarity">
    <text evidence="1 3">Belongs to the DNA polymerase type-Y family.</text>
</comment>
<dbReference type="STRING" id="1514105.AOC36_04900"/>
<dbReference type="Pfam" id="PF11798">
    <property type="entry name" value="IMS_HHH"/>
    <property type="match status" value="1"/>
</dbReference>
<dbReference type="EC" id="2.7.7.7" evidence="3"/>
<evidence type="ECO:0000256" key="1">
    <source>
        <dbReference type="ARBA" id="ARBA00010945"/>
    </source>
</evidence>
<dbReference type="AlphaFoldDB" id="A0A0X8GZL8"/>
<dbReference type="Gene3D" id="3.30.1490.100">
    <property type="entry name" value="DNA polymerase, Y-family, little finger domain"/>
    <property type="match status" value="1"/>
</dbReference>
<gene>
    <name evidence="3" type="primary">dinB</name>
    <name evidence="5" type="ORF">AOC36_04900</name>
</gene>
<reference evidence="5 6" key="1">
    <citation type="submission" date="2015-10" db="EMBL/GenBank/DDBJ databases">
        <title>Erysipelothrix larvae sp. LV19 isolated from the larval gut of the rhinoceros beetle, Trypoxylus dichotomus.</title>
        <authorList>
            <person name="Lim S."/>
            <person name="Kim B.-C."/>
        </authorList>
    </citation>
    <scope>NUCLEOTIDE SEQUENCE [LARGE SCALE GENOMIC DNA]</scope>
    <source>
        <strain evidence="5 6">LV19</strain>
    </source>
</reference>
<keyword evidence="2 3" id="KW-0515">Mutator protein</keyword>
<dbReference type="InterPro" id="IPR022880">
    <property type="entry name" value="DNApol_IV"/>
</dbReference>
<evidence type="ECO:0000313" key="6">
    <source>
        <dbReference type="Proteomes" id="UP000063781"/>
    </source>
</evidence>
<dbReference type="InterPro" id="IPR017961">
    <property type="entry name" value="DNA_pol_Y-fam_little_finger"/>
</dbReference>
<keyword evidence="3" id="KW-0548">Nucleotidyltransferase</keyword>
<dbReference type="Gene3D" id="1.10.150.20">
    <property type="entry name" value="5' to 3' exonuclease, C-terminal subdomain"/>
    <property type="match status" value="1"/>
</dbReference>
<keyword evidence="3" id="KW-0238">DNA-binding</keyword>
<dbReference type="GO" id="GO:0042276">
    <property type="term" value="P:error-prone translesion synthesis"/>
    <property type="evidence" value="ECO:0007669"/>
    <property type="project" value="TreeGrafter"/>
</dbReference>
<dbReference type="GO" id="GO:0003684">
    <property type="term" value="F:damaged DNA binding"/>
    <property type="evidence" value="ECO:0007669"/>
    <property type="project" value="InterPro"/>
</dbReference>
<dbReference type="Pfam" id="PF11799">
    <property type="entry name" value="IMS_C"/>
    <property type="match status" value="1"/>
</dbReference>
<evidence type="ECO:0000256" key="3">
    <source>
        <dbReference type="HAMAP-Rule" id="MF_01113"/>
    </source>
</evidence>
<dbReference type="EMBL" id="CP013213">
    <property type="protein sequence ID" value="AMC93336.1"/>
    <property type="molecule type" value="Genomic_DNA"/>
</dbReference>
<feature type="site" description="Substrate discrimination" evidence="3">
    <location>
        <position position="17"/>
    </location>
</feature>
<dbReference type="GO" id="GO:0009432">
    <property type="term" value="P:SOS response"/>
    <property type="evidence" value="ECO:0007669"/>
    <property type="project" value="TreeGrafter"/>
</dbReference>